<dbReference type="SMART" id="SM00220">
    <property type="entry name" value="S_TKc"/>
    <property type="match status" value="1"/>
</dbReference>
<reference evidence="7" key="1">
    <citation type="submission" date="2023-10" db="EMBL/GenBank/DDBJ databases">
        <authorList>
            <person name="Chen Y."/>
            <person name="Shah S."/>
            <person name="Dougan E. K."/>
            <person name="Thang M."/>
            <person name="Chan C."/>
        </authorList>
    </citation>
    <scope>NUCLEOTIDE SEQUENCE [LARGE SCALE GENOMIC DNA]</scope>
</reference>
<dbReference type="Pfam" id="PF00069">
    <property type="entry name" value="Pkinase"/>
    <property type="match status" value="1"/>
</dbReference>
<gene>
    <name evidence="7" type="ORF">PCOR1329_LOCUS64527</name>
</gene>
<feature type="region of interest" description="Disordered" evidence="5">
    <location>
        <begin position="1"/>
        <end position="52"/>
    </location>
</feature>
<sequence length="413" mass="44950">MGRPLSDADWAAAKDVQARGTVQGAVTTPSTSSRSSSSSRHSSAASTPEVGTRLSEEYEVGGVLGEGAHAVVYVARRRTDGQTVAVKMVDKARTPIAQVEKEAERLRAVQHHECIVKFHGVFFEQGFACIVMDEYAGGALIDGLHRHLKRIGKVECSSVAHISFQMAKALCHIHGRNIVHRDVKGDNFLMDRKNMIDPECRIALTDFGSSTSVSHGKRLSKEVGTRKFWAPEIFRGDYGPKVDIWAMGVTMYVLLKGSFPFKSDEDICQKNWELNFPSLDSACRDYLRAMLTRDEKARASSEDVMVCRWVDWGRGAAARPIPLASSLPPSSGSLRGGPRSAADSAVTTARVSHAAAVQEAKGEGVGGERENAGNVHGLDACVAAAEKEPQPSWEKWSKIAARSRWVGETLKCE</sequence>
<dbReference type="InterPro" id="IPR008271">
    <property type="entry name" value="Ser/Thr_kinase_AS"/>
</dbReference>
<dbReference type="PROSITE" id="PS50011">
    <property type="entry name" value="PROTEIN_KINASE_DOM"/>
    <property type="match status" value="1"/>
</dbReference>
<dbReference type="InterPro" id="IPR011009">
    <property type="entry name" value="Kinase-like_dom_sf"/>
</dbReference>
<dbReference type="PROSITE" id="PS00108">
    <property type="entry name" value="PROTEIN_KINASE_ST"/>
    <property type="match status" value="1"/>
</dbReference>
<protein>
    <recommendedName>
        <fullName evidence="6">Protein kinase domain-containing protein</fullName>
    </recommendedName>
</protein>
<keyword evidence="2 3" id="KW-0067">ATP-binding</keyword>
<organism evidence="7 8">
    <name type="scientific">Prorocentrum cordatum</name>
    <dbReference type="NCBI Taxonomy" id="2364126"/>
    <lineage>
        <taxon>Eukaryota</taxon>
        <taxon>Sar</taxon>
        <taxon>Alveolata</taxon>
        <taxon>Dinophyceae</taxon>
        <taxon>Prorocentrales</taxon>
        <taxon>Prorocentraceae</taxon>
        <taxon>Prorocentrum</taxon>
    </lineage>
</organism>
<dbReference type="InterPro" id="IPR000719">
    <property type="entry name" value="Prot_kinase_dom"/>
</dbReference>
<evidence type="ECO:0000256" key="1">
    <source>
        <dbReference type="ARBA" id="ARBA00022741"/>
    </source>
</evidence>
<keyword evidence="4" id="KW-0418">Kinase</keyword>
<feature type="compositionally biased region" description="Low complexity" evidence="5">
    <location>
        <begin position="27"/>
        <end position="48"/>
    </location>
</feature>
<dbReference type="InterPro" id="IPR017441">
    <property type="entry name" value="Protein_kinase_ATP_BS"/>
</dbReference>
<evidence type="ECO:0000256" key="5">
    <source>
        <dbReference type="SAM" id="MobiDB-lite"/>
    </source>
</evidence>
<dbReference type="Gene3D" id="1.10.510.10">
    <property type="entry name" value="Transferase(Phosphotransferase) domain 1"/>
    <property type="match status" value="1"/>
</dbReference>
<name>A0ABN9W911_9DINO</name>
<keyword evidence="1 3" id="KW-0547">Nucleotide-binding</keyword>
<dbReference type="EMBL" id="CAUYUJ010018230">
    <property type="protein sequence ID" value="CAK0881814.1"/>
    <property type="molecule type" value="Genomic_DNA"/>
</dbReference>
<keyword evidence="4" id="KW-0723">Serine/threonine-protein kinase</keyword>
<comment type="similarity">
    <text evidence="4">Belongs to the protein kinase superfamily.</text>
</comment>
<evidence type="ECO:0000313" key="7">
    <source>
        <dbReference type="EMBL" id="CAK0881814.1"/>
    </source>
</evidence>
<dbReference type="PROSITE" id="PS00107">
    <property type="entry name" value="PROTEIN_KINASE_ATP"/>
    <property type="match status" value="1"/>
</dbReference>
<dbReference type="SUPFAM" id="SSF56112">
    <property type="entry name" value="Protein kinase-like (PK-like)"/>
    <property type="match status" value="1"/>
</dbReference>
<evidence type="ECO:0000259" key="6">
    <source>
        <dbReference type="PROSITE" id="PS50011"/>
    </source>
</evidence>
<evidence type="ECO:0000256" key="3">
    <source>
        <dbReference type="PROSITE-ProRule" id="PRU10141"/>
    </source>
</evidence>
<proteinExistence type="inferred from homology"/>
<comment type="caution">
    <text evidence="7">The sequence shown here is derived from an EMBL/GenBank/DDBJ whole genome shotgun (WGS) entry which is preliminary data.</text>
</comment>
<evidence type="ECO:0000256" key="2">
    <source>
        <dbReference type="ARBA" id="ARBA00022840"/>
    </source>
</evidence>
<accession>A0ABN9W911</accession>
<dbReference type="PANTHER" id="PTHR24346">
    <property type="entry name" value="MAP/MICROTUBULE AFFINITY-REGULATING KINASE"/>
    <property type="match status" value="1"/>
</dbReference>
<dbReference type="PANTHER" id="PTHR24346:SF30">
    <property type="entry name" value="MATERNAL EMBRYONIC LEUCINE ZIPPER KINASE"/>
    <property type="match status" value="1"/>
</dbReference>
<feature type="domain" description="Protein kinase" evidence="6">
    <location>
        <begin position="58"/>
        <end position="310"/>
    </location>
</feature>
<keyword evidence="8" id="KW-1185">Reference proteome</keyword>
<feature type="binding site" evidence="3">
    <location>
        <position position="87"/>
    </location>
    <ligand>
        <name>ATP</name>
        <dbReference type="ChEBI" id="CHEBI:30616"/>
    </ligand>
</feature>
<evidence type="ECO:0000256" key="4">
    <source>
        <dbReference type="RuleBase" id="RU000304"/>
    </source>
</evidence>
<evidence type="ECO:0000313" key="8">
    <source>
        <dbReference type="Proteomes" id="UP001189429"/>
    </source>
</evidence>
<dbReference type="Proteomes" id="UP001189429">
    <property type="component" value="Unassembled WGS sequence"/>
</dbReference>
<keyword evidence="4" id="KW-0808">Transferase</keyword>